<dbReference type="EMBL" id="CP117990">
    <property type="protein sequence ID" value="WDG11960.1"/>
    <property type="molecule type" value="Genomic_DNA"/>
</dbReference>
<dbReference type="AlphaFoldDB" id="A0AAQ3B4J3"/>
<dbReference type="Proteomes" id="UP001219537">
    <property type="component" value="Plasmid p_1"/>
</dbReference>
<proteinExistence type="predicted"/>
<name>A0AAQ3B4J3_9VIBR</name>
<dbReference type="RefSeq" id="WP_274292189.1">
    <property type="nucleotide sequence ID" value="NZ_CP117990.1"/>
</dbReference>
<organism evidence="1 2">
    <name type="scientific">Vibrio campbellii</name>
    <dbReference type="NCBI Taxonomy" id="680"/>
    <lineage>
        <taxon>Bacteria</taxon>
        <taxon>Pseudomonadati</taxon>
        <taxon>Pseudomonadota</taxon>
        <taxon>Gammaproteobacteria</taxon>
        <taxon>Vibrionales</taxon>
        <taxon>Vibrionaceae</taxon>
        <taxon>Vibrio</taxon>
    </lineage>
</organism>
<dbReference type="InterPro" id="IPR021316">
    <property type="entry name" value="DUF2913"/>
</dbReference>
<geneLocation type="plasmid" evidence="1 2">
    <name>p_1</name>
</geneLocation>
<gene>
    <name evidence="1" type="ORF">PUN50_27085</name>
</gene>
<keyword evidence="1" id="KW-0614">Plasmid</keyword>
<evidence type="ECO:0000313" key="2">
    <source>
        <dbReference type="Proteomes" id="UP001219537"/>
    </source>
</evidence>
<dbReference type="Pfam" id="PF11140">
    <property type="entry name" value="DUF2913"/>
    <property type="match status" value="1"/>
</dbReference>
<sequence length="191" mass="21997">MNAREFDYYRNLHQTVCHALLHLHFHLLSSKRFVPAPKRNELLLRYLKPKLKDKRLSNIKKDLRVMLQAARHPRGNLEQKLWELNAMAMNHKIIGADKLYTLLVHLYDELGLESKLFEEGDTAEPGVLYMLADHIDAAFSEDKQVAPISMLIESPDVEAIVACVNRTGLFDASVKEWNKSAQQVHIELDSK</sequence>
<protein>
    <submittedName>
        <fullName evidence="1">DUF2913 family protein</fullName>
    </submittedName>
</protein>
<reference evidence="1" key="1">
    <citation type="submission" date="2023-02" db="EMBL/GenBank/DDBJ databases">
        <title>Isolation, identification, and genome analysis of Vibrio campbellii in the Penaeus vannamei larvae stage.</title>
        <authorList>
            <person name="Huang T."/>
            <person name="Zhang B."/>
        </authorList>
    </citation>
    <scope>NUCLEOTIDE SEQUENCE</scope>
    <source>
        <strain evidence="1">20220413_1</strain>
        <plasmid evidence="1">p_1</plasmid>
    </source>
</reference>
<evidence type="ECO:0000313" key="1">
    <source>
        <dbReference type="EMBL" id="WDG11960.1"/>
    </source>
</evidence>
<accession>A0AAQ3B4J3</accession>